<name>A0A1C3L1U5_PLAMA</name>
<feature type="region of interest" description="Disordered" evidence="4">
    <location>
        <begin position="439"/>
        <end position="566"/>
    </location>
</feature>
<gene>
    <name evidence="6" type="primary">PmlGA01_120068100</name>
    <name evidence="6" type="ORF">PMLGA01_120068100</name>
</gene>
<dbReference type="AlphaFoldDB" id="A0A1C3L1U5"/>
<evidence type="ECO:0000313" key="7">
    <source>
        <dbReference type="Proteomes" id="UP000219799"/>
    </source>
</evidence>
<feature type="compositionally biased region" description="Polar residues" evidence="4">
    <location>
        <begin position="535"/>
        <end position="545"/>
    </location>
</feature>
<reference evidence="6 7" key="1">
    <citation type="submission" date="2016-06" db="EMBL/GenBank/DDBJ databases">
        <authorList>
            <consortium name="Pathogen Informatics"/>
        </authorList>
    </citation>
    <scope>NUCLEOTIDE SEQUENCE [LARGE SCALE GENOMIC DNA]</scope>
    <source>
        <strain evidence="6">PmlGA01</strain>
    </source>
</reference>
<dbReference type="EMBL" id="LT594500">
    <property type="protein sequence ID" value="SBT80514.1"/>
    <property type="molecule type" value="Genomic_DNA"/>
</dbReference>
<accession>A0A1C3L1U5</accession>
<evidence type="ECO:0000256" key="2">
    <source>
        <dbReference type="ARBA" id="ARBA00020148"/>
    </source>
</evidence>
<proteinExistence type="predicted"/>
<sequence length="685" mass="79751">MEPQKLTMHEAYKKFCSKHPLKKLSMPKSDLVWSYYDINSRNENIVIFLHGICGTAGCYFYQLDELANLGFRVISFQYPCYNYLKDWIKNMCNILEYLNIKKGHFFASDLGGYLIQLYAKLYPSKIESLILCNSYRRTDDFAAIASFRNVYGKLYSFLPHVLLKKIILEDYIYGNYVNIDLKEKNSLEFMSNEIDLISAADLGGRISLQLSSESVDKLYINEKSITILQTLNNMYTDSLNEDMKKAYPFAKHAIMKSGGSFPYLSRYEEVNMYILVHLRNNCNAAFVKEQISNMSYIHRQKSEEGNIGQISFCKNFPSLNEGKHKKSNQESCNIIRSVKQSINDHPCDCSSPNGSKFNSSCCHNNSTYAFRERQESEQGKNEILNIQKNKLDNVYEKDHCNFNFYKHGSYNSYENFSRKDTLTSDEITNTTEHVNNYSYGNYYEDNKQNYHSGDSYSGGSHNGDSHSGDTRNSDIRNSDIRNSDIRNSDIRNSDTRNSDTRNSDIRNSDIRNSDIRNSDIRNSDIRNNDTRNSDIRSSNTSSGYNNHVHVHKDERNAKFNKRSTKGYDQQYRYDEQDDNYSNVHNLTNDEFANNPNVFNINHNDGNYRNSYYEERNTIYTDDNRYSNIGKEHTYASNEKCAVNNPNLANSEQYYNESLNYQENFNENDTTYNHANVNKNDIFCHF</sequence>
<evidence type="ECO:0000256" key="1">
    <source>
        <dbReference type="ARBA" id="ARBA00004496"/>
    </source>
</evidence>
<dbReference type="Gene3D" id="2.160.20.80">
    <property type="entry name" value="E3 ubiquitin-protein ligase SopA"/>
    <property type="match status" value="1"/>
</dbReference>
<protein>
    <recommendedName>
        <fullName evidence="2">Maspardin</fullName>
    </recommendedName>
</protein>
<dbReference type="VEuPathDB" id="PlasmoDB:PmUG01_12075400"/>
<dbReference type="PANTHER" id="PTHR15913:SF0">
    <property type="entry name" value="MASPARDIN"/>
    <property type="match status" value="1"/>
</dbReference>
<dbReference type="InterPro" id="IPR000073">
    <property type="entry name" value="AB_hydrolase_1"/>
</dbReference>
<dbReference type="PANTHER" id="PTHR15913">
    <property type="entry name" value="ACID CLUSTER PROTEIN 33"/>
    <property type="match status" value="1"/>
</dbReference>
<dbReference type="InterPro" id="IPR029058">
    <property type="entry name" value="AB_hydrolase_fold"/>
</dbReference>
<feature type="compositionally biased region" description="Basic and acidic residues" evidence="4">
    <location>
        <begin position="463"/>
        <end position="534"/>
    </location>
</feature>
<organism evidence="6 7">
    <name type="scientific">Plasmodium malariae</name>
    <dbReference type="NCBI Taxonomy" id="5858"/>
    <lineage>
        <taxon>Eukaryota</taxon>
        <taxon>Sar</taxon>
        <taxon>Alveolata</taxon>
        <taxon>Apicomplexa</taxon>
        <taxon>Aconoidasida</taxon>
        <taxon>Haemosporida</taxon>
        <taxon>Plasmodiidae</taxon>
        <taxon>Plasmodium</taxon>
        <taxon>Plasmodium (Plasmodium)</taxon>
    </lineage>
</organism>
<dbReference type="Proteomes" id="UP000219799">
    <property type="component" value="Chromosome 12"/>
</dbReference>
<evidence type="ECO:0000256" key="4">
    <source>
        <dbReference type="SAM" id="MobiDB-lite"/>
    </source>
</evidence>
<feature type="compositionally biased region" description="Low complexity" evidence="4">
    <location>
        <begin position="449"/>
        <end position="459"/>
    </location>
</feature>
<comment type="subcellular location">
    <subcellularLocation>
        <location evidence="1">Cytoplasm</location>
    </subcellularLocation>
</comment>
<dbReference type="Pfam" id="PF00561">
    <property type="entry name" value="Abhydrolase_1"/>
    <property type="match status" value="1"/>
</dbReference>
<evidence type="ECO:0000313" key="6">
    <source>
        <dbReference type="EMBL" id="SBT80514.1"/>
    </source>
</evidence>
<evidence type="ECO:0000259" key="5">
    <source>
        <dbReference type="Pfam" id="PF00561"/>
    </source>
</evidence>
<keyword evidence="3" id="KW-0963">Cytoplasm</keyword>
<dbReference type="SUPFAM" id="SSF141571">
    <property type="entry name" value="Pentapeptide repeat-like"/>
    <property type="match status" value="1"/>
</dbReference>
<dbReference type="InterPro" id="IPR026151">
    <property type="entry name" value="Maspardin"/>
</dbReference>
<evidence type="ECO:0000256" key="3">
    <source>
        <dbReference type="ARBA" id="ARBA00022490"/>
    </source>
</evidence>
<dbReference type="SUPFAM" id="SSF53474">
    <property type="entry name" value="alpha/beta-Hydrolases"/>
    <property type="match status" value="1"/>
</dbReference>
<dbReference type="Gene3D" id="3.40.50.1820">
    <property type="entry name" value="alpha/beta hydrolase"/>
    <property type="match status" value="1"/>
</dbReference>
<dbReference type="GO" id="GO:0005737">
    <property type="term" value="C:cytoplasm"/>
    <property type="evidence" value="ECO:0007669"/>
    <property type="project" value="UniProtKB-SubCell"/>
</dbReference>
<feature type="domain" description="AB hydrolase-1" evidence="5">
    <location>
        <begin position="45"/>
        <end position="144"/>
    </location>
</feature>